<keyword evidence="1" id="KW-0472">Membrane</keyword>
<protein>
    <submittedName>
        <fullName evidence="2">Uncharacterized protein</fullName>
    </submittedName>
</protein>
<sequence length="62" mass="7377">MIAKFVYQVYLFCYSIHCFFVCCFCYRTVIWSQNCIDYSHGLLILNRQLTFASVSLLVFEKS</sequence>
<name>A0A0A9BMJ4_ARUDO</name>
<reference evidence="2" key="2">
    <citation type="journal article" date="2015" name="Data Brief">
        <title>Shoot transcriptome of the giant reed, Arundo donax.</title>
        <authorList>
            <person name="Barrero R.A."/>
            <person name="Guerrero F.D."/>
            <person name="Moolhuijzen P."/>
            <person name="Goolsby J.A."/>
            <person name="Tidwell J."/>
            <person name="Bellgard S.E."/>
            <person name="Bellgard M.I."/>
        </authorList>
    </citation>
    <scope>NUCLEOTIDE SEQUENCE</scope>
    <source>
        <tissue evidence="2">Shoot tissue taken approximately 20 cm above the soil surface</tissue>
    </source>
</reference>
<dbReference type="AlphaFoldDB" id="A0A0A9BMJ4"/>
<accession>A0A0A9BMJ4</accession>
<keyword evidence="1" id="KW-0812">Transmembrane</keyword>
<evidence type="ECO:0000256" key="1">
    <source>
        <dbReference type="SAM" id="Phobius"/>
    </source>
</evidence>
<proteinExistence type="predicted"/>
<evidence type="ECO:0000313" key="2">
    <source>
        <dbReference type="EMBL" id="JAD60492.1"/>
    </source>
</evidence>
<dbReference type="EMBL" id="GBRH01237403">
    <property type="protein sequence ID" value="JAD60492.1"/>
    <property type="molecule type" value="Transcribed_RNA"/>
</dbReference>
<keyword evidence="1" id="KW-1133">Transmembrane helix</keyword>
<feature type="transmembrane region" description="Helical" evidence="1">
    <location>
        <begin position="6"/>
        <end position="26"/>
    </location>
</feature>
<reference evidence="2" key="1">
    <citation type="submission" date="2014-09" db="EMBL/GenBank/DDBJ databases">
        <authorList>
            <person name="Magalhaes I.L.F."/>
            <person name="Oliveira U."/>
            <person name="Santos F.R."/>
            <person name="Vidigal T.H.D.A."/>
            <person name="Brescovit A.D."/>
            <person name="Santos A.J."/>
        </authorList>
    </citation>
    <scope>NUCLEOTIDE SEQUENCE</scope>
    <source>
        <tissue evidence="2">Shoot tissue taken approximately 20 cm above the soil surface</tissue>
    </source>
</reference>
<organism evidence="2">
    <name type="scientific">Arundo donax</name>
    <name type="common">Giant reed</name>
    <name type="synonym">Donax arundinaceus</name>
    <dbReference type="NCBI Taxonomy" id="35708"/>
    <lineage>
        <taxon>Eukaryota</taxon>
        <taxon>Viridiplantae</taxon>
        <taxon>Streptophyta</taxon>
        <taxon>Embryophyta</taxon>
        <taxon>Tracheophyta</taxon>
        <taxon>Spermatophyta</taxon>
        <taxon>Magnoliopsida</taxon>
        <taxon>Liliopsida</taxon>
        <taxon>Poales</taxon>
        <taxon>Poaceae</taxon>
        <taxon>PACMAD clade</taxon>
        <taxon>Arundinoideae</taxon>
        <taxon>Arundineae</taxon>
        <taxon>Arundo</taxon>
    </lineage>
</organism>